<sequence>MCDESRPHGVGSSENRTRLGENSEDEEAPSLTDDVEVSIRPGGNAVQITASFNEDIKGFRLQYVSLSDGVYNDFDITDLDVGIGTYKWTEDGDDHVTSTVTKDTEPNGRFEIYKFERPDGSFYELWLDNQGSTISIIFSTPYGLEDDTFRSYVEMLIADFSTHLMVTDEAGNTSSDLLHE</sequence>
<dbReference type="RefSeq" id="WP_092266768.1">
    <property type="nucleotide sequence ID" value="NZ_BJOE01000001.1"/>
</dbReference>
<dbReference type="EMBL" id="FORT01000002">
    <property type="protein sequence ID" value="SFJ16525.1"/>
    <property type="molecule type" value="Genomic_DNA"/>
</dbReference>
<dbReference type="STRING" id="1884381.SAMN05518846_102256"/>
<reference evidence="3" key="1">
    <citation type="submission" date="2016-10" db="EMBL/GenBank/DDBJ databases">
        <authorList>
            <person name="Varghese N."/>
            <person name="Submissions S."/>
        </authorList>
    </citation>
    <scope>NUCLEOTIDE SEQUENCE [LARGE SCALE GENOMIC DNA]</scope>
    <source>
        <strain evidence="3">OK042</strain>
    </source>
</reference>
<gene>
    <name evidence="2" type="ORF">SAMN05518846_102256</name>
</gene>
<feature type="compositionally biased region" description="Acidic residues" evidence="1">
    <location>
        <begin position="22"/>
        <end position="36"/>
    </location>
</feature>
<evidence type="ECO:0000313" key="3">
    <source>
        <dbReference type="Proteomes" id="UP000198915"/>
    </source>
</evidence>
<dbReference type="GeneID" id="301131511"/>
<proteinExistence type="predicted"/>
<name>A0A1I3P4P0_9BACL</name>
<accession>A0A1I3P4P0</accession>
<keyword evidence="3" id="KW-1185">Reference proteome</keyword>
<protein>
    <submittedName>
        <fullName evidence="2">Uncharacterized protein</fullName>
    </submittedName>
</protein>
<dbReference type="AlphaFoldDB" id="A0A1I3P4P0"/>
<dbReference type="Proteomes" id="UP000198915">
    <property type="component" value="Unassembled WGS sequence"/>
</dbReference>
<feature type="region of interest" description="Disordered" evidence="1">
    <location>
        <begin position="1"/>
        <end position="37"/>
    </location>
</feature>
<evidence type="ECO:0000256" key="1">
    <source>
        <dbReference type="SAM" id="MobiDB-lite"/>
    </source>
</evidence>
<organism evidence="2 3">
    <name type="scientific">Brevibacillus centrosporus</name>
    <dbReference type="NCBI Taxonomy" id="54910"/>
    <lineage>
        <taxon>Bacteria</taxon>
        <taxon>Bacillati</taxon>
        <taxon>Bacillota</taxon>
        <taxon>Bacilli</taxon>
        <taxon>Bacillales</taxon>
        <taxon>Paenibacillaceae</taxon>
        <taxon>Brevibacillus</taxon>
    </lineage>
</organism>
<evidence type="ECO:0000313" key="2">
    <source>
        <dbReference type="EMBL" id="SFJ16525.1"/>
    </source>
</evidence>